<keyword evidence="6" id="KW-0539">Nucleus</keyword>
<dbReference type="AlphaFoldDB" id="C5DE16"/>
<dbReference type="eggNOG" id="KOG0955">
    <property type="taxonomic scope" value="Eukaryota"/>
</dbReference>
<dbReference type="Pfam" id="PF13832">
    <property type="entry name" value="zf-HC5HC2H_2"/>
    <property type="match status" value="1"/>
</dbReference>
<dbReference type="RefSeq" id="XP_002552465.1">
    <property type="nucleotide sequence ID" value="XM_002552419.1"/>
</dbReference>
<dbReference type="Proteomes" id="UP000002036">
    <property type="component" value="Chromosome C"/>
</dbReference>
<evidence type="ECO:0000259" key="11">
    <source>
        <dbReference type="PROSITE" id="PS51805"/>
    </source>
</evidence>
<evidence type="ECO:0000256" key="3">
    <source>
        <dbReference type="ARBA" id="ARBA00022737"/>
    </source>
</evidence>
<keyword evidence="3" id="KW-0677">Repeat</keyword>
<dbReference type="HOGENOM" id="CLU_002663_1_0_1"/>
<dbReference type="GO" id="GO:0006357">
    <property type="term" value="P:regulation of transcription by RNA polymerase II"/>
    <property type="evidence" value="ECO:0007669"/>
    <property type="project" value="TreeGrafter"/>
</dbReference>
<dbReference type="STRING" id="559295.C5DE16"/>
<dbReference type="InParanoid" id="C5DE16"/>
<dbReference type="Pfam" id="PF10513">
    <property type="entry name" value="EPL1"/>
    <property type="match status" value="1"/>
</dbReference>
<dbReference type="Pfam" id="PF13831">
    <property type="entry name" value="PHD_2"/>
    <property type="match status" value="1"/>
</dbReference>
<dbReference type="FunFam" id="3.30.40.10:FF:000007">
    <property type="entry name" value="Bromodomain containing 1, isoform CRA_b"/>
    <property type="match status" value="1"/>
</dbReference>
<dbReference type="InterPro" id="IPR034732">
    <property type="entry name" value="EPHD"/>
</dbReference>
<reference evidence="12 13" key="1">
    <citation type="journal article" date="2009" name="Genome Res.">
        <title>Comparative genomics of protoploid Saccharomycetaceae.</title>
        <authorList>
            <consortium name="The Genolevures Consortium"/>
            <person name="Souciet J.-L."/>
            <person name="Dujon B."/>
            <person name="Gaillardin C."/>
            <person name="Johnston M."/>
            <person name="Baret P.V."/>
            <person name="Cliften P."/>
            <person name="Sherman D.J."/>
            <person name="Weissenbach J."/>
            <person name="Westhof E."/>
            <person name="Wincker P."/>
            <person name="Jubin C."/>
            <person name="Poulain J."/>
            <person name="Barbe V."/>
            <person name="Segurens B."/>
            <person name="Artiguenave F."/>
            <person name="Anthouard V."/>
            <person name="Vacherie B."/>
            <person name="Val M.-E."/>
            <person name="Fulton R.S."/>
            <person name="Minx P."/>
            <person name="Wilson R."/>
            <person name="Durrens P."/>
            <person name="Jean G."/>
            <person name="Marck C."/>
            <person name="Martin T."/>
            <person name="Nikolski M."/>
            <person name="Rolland T."/>
            <person name="Seret M.-L."/>
            <person name="Casaregola S."/>
            <person name="Despons L."/>
            <person name="Fairhead C."/>
            <person name="Fischer G."/>
            <person name="Lafontaine I."/>
            <person name="Leh V."/>
            <person name="Lemaire M."/>
            <person name="de Montigny J."/>
            <person name="Neuveglise C."/>
            <person name="Thierry A."/>
            <person name="Blanc-Lenfle I."/>
            <person name="Bleykasten C."/>
            <person name="Diffels J."/>
            <person name="Fritsch E."/>
            <person name="Frangeul L."/>
            <person name="Goeffon A."/>
            <person name="Jauniaux N."/>
            <person name="Kachouri-Lafond R."/>
            <person name="Payen C."/>
            <person name="Potier S."/>
            <person name="Pribylova L."/>
            <person name="Ozanne C."/>
            <person name="Richard G.-F."/>
            <person name="Sacerdot C."/>
            <person name="Straub M.-L."/>
            <person name="Talla E."/>
        </authorList>
    </citation>
    <scope>NUCLEOTIDE SEQUENCE [LARGE SCALE GENOMIC DNA]</scope>
    <source>
        <strain evidence="13">ATCC 56472 / CBS 6340 / NRRL Y-8284</strain>
    </source>
</reference>
<sequence>MSSSQATQLKDEGPKLREEKHFADFYPELDQQEPLPIIVTNEIKDDANLRNVETKEARHIKQMIFKERVTLESINIGANRAKFKKCRFKVSSQGINNHPRISKNYQKFGYISGSLADKFNEHDTPYIKKTDSLALIKDNPLGHISRYQSNFRVEYDMDEQDELYLRFLNESKSITPNNKLTHEIFEIAMTALENEWFFLEKKIPPRISTTSEVSTRETRAAWAHYEAFGSDDGTGHTIDQPCAVCGGTECDNSNAIVFCDGCDVAVHQECYGVVFIPEGQWLCRRCMISRNRKINCLFCPSHTGAFKQTDTGSWGHVVCGLWIPELYFVNSHYMEPIEGVDLIPRSRWKLTCYICRKKVGACIQCSNKNCFCAYHVTCAKRSALCMDFGSCSIIEASSNAIPPGLKLLSFCDKHSPPGWPSCEEGIQKTRLYFASADNDANSGSGSQASYPHSSTKAKWTTNRGTPIAPSTFASVVQRILEMFQVENSAKVSADLCKYWSMKRELKRGAPLVRKFDPTSFSTFTVEQLGKRIEFADRLSKDLEMLQDMAQLLVERQMTTRRRNKAEEKIQNLYHHPSRFILQESVIKKFQNSAPYKALLREKPIGARMSAILRDCTSSDSHDEITQFKKGMTEFLDRIETEQNVPRRVKIEAKKLRAHIAVLLASVEGFDYRSWISEDFTIEGGRVKAVPWKGPALMERENLDAVEELSQAEMRKLRSLLN</sequence>
<dbReference type="GO" id="GO:0008270">
    <property type="term" value="F:zinc ion binding"/>
    <property type="evidence" value="ECO:0007669"/>
    <property type="project" value="UniProtKB-KW"/>
</dbReference>
<dbReference type="PROSITE" id="PS51805">
    <property type="entry name" value="EPHD"/>
    <property type="match status" value="1"/>
</dbReference>
<keyword evidence="2" id="KW-0479">Metal-binding</keyword>
<dbReference type="PANTHER" id="PTHR13793:SF107">
    <property type="entry name" value="BROMODOMAIN-CONTAINING PROTEIN HOMOLOG"/>
    <property type="match status" value="1"/>
</dbReference>
<dbReference type="InterPro" id="IPR013083">
    <property type="entry name" value="Znf_RING/FYVE/PHD"/>
</dbReference>
<dbReference type="InterPro" id="IPR019542">
    <property type="entry name" value="Enhancer_polycomb-like_N"/>
</dbReference>
<name>C5DE16_LACTC</name>
<keyword evidence="5" id="KW-0862">Zinc</keyword>
<dbReference type="GeneID" id="8291332"/>
<dbReference type="InterPro" id="IPR019787">
    <property type="entry name" value="Znf_PHD-finger"/>
</dbReference>
<dbReference type="OMA" id="CKYWSMK"/>
<dbReference type="SMART" id="SM00249">
    <property type="entry name" value="PHD"/>
    <property type="match status" value="2"/>
</dbReference>
<keyword evidence="4 7" id="KW-0863">Zinc-finger</keyword>
<evidence type="ECO:0000313" key="13">
    <source>
        <dbReference type="Proteomes" id="UP000002036"/>
    </source>
</evidence>
<dbReference type="PANTHER" id="PTHR13793">
    <property type="entry name" value="PHD FINGER PROTEINS"/>
    <property type="match status" value="1"/>
</dbReference>
<protein>
    <submittedName>
        <fullName evidence="12">KLTH0C05522p</fullName>
    </submittedName>
</protein>
<dbReference type="Gene3D" id="3.30.40.10">
    <property type="entry name" value="Zinc/RING finger domain, C3HC4 (zinc finger)"/>
    <property type="match status" value="2"/>
</dbReference>
<evidence type="ECO:0000256" key="9">
    <source>
        <dbReference type="SAM" id="MobiDB-lite"/>
    </source>
</evidence>
<feature type="domain" description="PHD-type" evidence="10">
    <location>
        <begin position="239"/>
        <end position="289"/>
    </location>
</feature>
<accession>C5DE16</accession>
<feature type="domain" description="PHD-type" evidence="11">
    <location>
        <begin position="293"/>
        <end position="415"/>
    </location>
</feature>
<dbReference type="FunCoup" id="C5DE16">
    <property type="interactions" value="186"/>
</dbReference>
<dbReference type="SUPFAM" id="SSF57903">
    <property type="entry name" value="FYVE/PHD zinc finger"/>
    <property type="match status" value="1"/>
</dbReference>
<evidence type="ECO:0000256" key="7">
    <source>
        <dbReference type="PROSITE-ProRule" id="PRU00146"/>
    </source>
</evidence>
<keyword evidence="13" id="KW-1185">Reference proteome</keyword>
<dbReference type="InterPro" id="IPR050701">
    <property type="entry name" value="Histone_Mod_Regulator"/>
</dbReference>
<feature type="coiled-coil region" evidence="8">
    <location>
        <begin position="535"/>
        <end position="568"/>
    </location>
</feature>
<dbReference type="GO" id="GO:0005634">
    <property type="term" value="C:nucleus"/>
    <property type="evidence" value="ECO:0007669"/>
    <property type="project" value="UniProtKB-SubCell"/>
</dbReference>
<comment type="subcellular location">
    <subcellularLocation>
        <location evidence="1">Nucleus</location>
    </subcellularLocation>
</comment>
<evidence type="ECO:0000256" key="8">
    <source>
        <dbReference type="SAM" id="Coils"/>
    </source>
</evidence>
<dbReference type="PROSITE" id="PS50016">
    <property type="entry name" value="ZF_PHD_2"/>
    <property type="match status" value="1"/>
</dbReference>
<dbReference type="InterPro" id="IPR001965">
    <property type="entry name" value="Znf_PHD"/>
</dbReference>
<dbReference type="InterPro" id="IPR011011">
    <property type="entry name" value="Znf_FYVE_PHD"/>
</dbReference>
<dbReference type="KEGG" id="lth:KLTH0C05522g"/>
<feature type="region of interest" description="Disordered" evidence="9">
    <location>
        <begin position="441"/>
        <end position="461"/>
    </location>
</feature>
<dbReference type="EMBL" id="CU928167">
    <property type="protein sequence ID" value="CAR22027.1"/>
    <property type="molecule type" value="Genomic_DNA"/>
</dbReference>
<evidence type="ECO:0000256" key="1">
    <source>
        <dbReference type="ARBA" id="ARBA00004123"/>
    </source>
</evidence>
<organism evidence="12 13">
    <name type="scientific">Lachancea thermotolerans (strain ATCC 56472 / CBS 6340 / NRRL Y-8284)</name>
    <name type="common">Yeast</name>
    <name type="synonym">Kluyveromyces thermotolerans</name>
    <dbReference type="NCBI Taxonomy" id="559295"/>
    <lineage>
        <taxon>Eukaryota</taxon>
        <taxon>Fungi</taxon>
        <taxon>Dikarya</taxon>
        <taxon>Ascomycota</taxon>
        <taxon>Saccharomycotina</taxon>
        <taxon>Saccharomycetes</taxon>
        <taxon>Saccharomycetales</taxon>
        <taxon>Saccharomycetaceae</taxon>
        <taxon>Lachancea</taxon>
    </lineage>
</organism>
<dbReference type="OrthoDB" id="20839at2759"/>
<evidence type="ECO:0000256" key="6">
    <source>
        <dbReference type="ARBA" id="ARBA00023242"/>
    </source>
</evidence>
<evidence type="ECO:0000256" key="2">
    <source>
        <dbReference type="ARBA" id="ARBA00022723"/>
    </source>
</evidence>
<evidence type="ECO:0000256" key="5">
    <source>
        <dbReference type="ARBA" id="ARBA00022833"/>
    </source>
</evidence>
<evidence type="ECO:0000256" key="4">
    <source>
        <dbReference type="ARBA" id="ARBA00022771"/>
    </source>
</evidence>
<keyword evidence="8" id="KW-0175">Coiled coil</keyword>
<proteinExistence type="predicted"/>
<evidence type="ECO:0000313" key="12">
    <source>
        <dbReference type="EMBL" id="CAR22027.1"/>
    </source>
</evidence>
<evidence type="ECO:0000259" key="10">
    <source>
        <dbReference type="PROSITE" id="PS50016"/>
    </source>
</evidence>
<dbReference type="CDD" id="cd15492">
    <property type="entry name" value="PHD_BRPF_JADE_like"/>
    <property type="match status" value="1"/>
</dbReference>
<gene>
    <name evidence="12" type="ordered locus">KLTH0C05522g</name>
</gene>